<comment type="caution">
    <text evidence="1">The sequence shown here is derived from an EMBL/GenBank/DDBJ whole genome shotgun (WGS) entry which is preliminary data.</text>
</comment>
<evidence type="ECO:0000313" key="2">
    <source>
        <dbReference type="Proteomes" id="UP000807353"/>
    </source>
</evidence>
<evidence type="ECO:0000313" key="1">
    <source>
        <dbReference type="EMBL" id="KAF9455518.1"/>
    </source>
</evidence>
<name>A0A9P5XRE1_9AGAR</name>
<dbReference type="Proteomes" id="UP000807353">
    <property type="component" value="Unassembled WGS sequence"/>
</dbReference>
<gene>
    <name evidence="1" type="ORF">BDZ94DRAFT_1303028</name>
</gene>
<dbReference type="EMBL" id="MU150633">
    <property type="protein sequence ID" value="KAF9455518.1"/>
    <property type="molecule type" value="Genomic_DNA"/>
</dbReference>
<dbReference type="AlphaFoldDB" id="A0A9P5XRE1"/>
<proteinExistence type="predicted"/>
<protein>
    <submittedName>
        <fullName evidence="1">Uncharacterized protein</fullName>
    </submittedName>
</protein>
<keyword evidence="2" id="KW-1185">Reference proteome</keyword>
<organism evidence="1 2">
    <name type="scientific">Collybia nuda</name>
    <dbReference type="NCBI Taxonomy" id="64659"/>
    <lineage>
        <taxon>Eukaryota</taxon>
        <taxon>Fungi</taxon>
        <taxon>Dikarya</taxon>
        <taxon>Basidiomycota</taxon>
        <taxon>Agaricomycotina</taxon>
        <taxon>Agaricomycetes</taxon>
        <taxon>Agaricomycetidae</taxon>
        <taxon>Agaricales</taxon>
        <taxon>Tricholomatineae</taxon>
        <taxon>Clitocybaceae</taxon>
        <taxon>Collybia</taxon>
    </lineage>
</organism>
<reference evidence="1" key="1">
    <citation type="submission" date="2020-11" db="EMBL/GenBank/DDBJ databases">
        <authorList>
            <consortium name="DOE Joint Genome Institute"/>
            <person name="Ahrendt S."/>
            <person name="Riley R."/>
            <person name="Andreopoulos W."/>
            <person name="Labutti K."/>
            <person name="Pangilinan J."/>
            <person name="Ruiz-Duenas F.J."/>
            <person name="Barrasa J.M."/>
            <person name="Sanchez-Garcia M."/>
            <person name="Camarero S."/>
            <person name="Miyauchi S."/>
            <person name="Serrano A."/>
            <person name="Linde D."/>
            <person name="Babiker R."/>
            <person name="Drula E."/>
            <person name="Ayuso-Fernandez I."/>
            <person name="Pacheco R."/>
            <person name="Padilla G."/>
            <person name="Ferreira P."/>
            <person name="Barriuso J."/>
            <person name="Kellner H."/>
            <person name="Castanera R."/>
            <person name="Alfaro M."/>
            <person name="Ramirez L."/>
            <person name="Pisabarro A.G."/>
            <person name="Kuo A."/>
            <person name="Tritt A."/>
            <person name="Lipzen A."/>
            <person name="He G."/>
            <person name="Yan M."/>
            <person name="Ng V."/>
            <person name="Cullen D."/>
            <person name="Martin F."/>
            <person name="Rosso M.-N."/>
            <person name="Henrissat B."/>
            <person name="Hibbett D."/>
            <person name="Martinez A.T."/>
            <person name="Grigoriev I.V."/>
        </authorList>
    </citation>
    <scope>NUCLEOTIDE SEQUENCE</scope>
    <source>
        <strain evidence="1">CBS 247.69</strain>
    </source>
</reference>
<sequence>MLIPLIADMVAVRQVIGLPVSTTAHYFCEWPLKDASEFRLFATLWKEAQSETHQKEIFQAFGIWWSALLDLPYWNPVLYSVIDSMHALDLNLFQNHICNIFKINLDKPGIVKEKLPKHVPQNKLVSLERRVLYTFCAVHKIIADGHQLVVGTRWVLAKNIIHWHNNTADPAVQEFLHSTGPATAEIPDYDSLYEDGNPDLKTPSHPNNDIDVDSADDEAAILEHFEYHLNPDLGENEPVVNGQGLAPDLEESGEGMEILVNSQKQTVSIWFLQGISLAT</sequence>
<accession>A0A9P5XRE1</accession>
<dbReference type="OrthoDB" id="3039677at2759"/>